<dbReference type="Pfam" id="PF01302">
    <property type="entry name" value="CAP_GLY"/>
    <property type="match status" value="1"/>
</dbReference>
<feature type="region of interest" description="Disordered" evidence="1">
    <location>
        <begin position="40"/>
        <end position="68"/>
    </location>
</feature>
<dbReference type="AlphaFoldDB" id="A0AAV2MAN0"/>
<feature type="compositionally biased region" description="Acidic residues" evidence="1">
    <location>
        <begin position="133"/>
        <end position="142"/>
    </location>
</feature>
<dbReference type="SUPFAM" id="SSF74924">
    <property type="entry name" value="Cap-Gly domain"/>
    <property type="match status" value="1"/>
</dbReference>
<evidence type="ECO:0000256" key="1">
    <source>
        <dbReference type="SAM" id="MobiDB-lite"/>
    </source>
</evidence>
<name>A0AAV2MAN0_KNICA</name>
<keyword evidence="4" id="KW-1185">Reference proteome</keyword>
<evidence type="ECO:0000313" key="4">
    <source>
        <dbReference type="Proteomes" id="UP001497482"/>
    </source>
</evidence>
<accession>A0AAV2MAN0</accession>
<protein>
    <recommendedName>
        <fullName evidence="2">CAP-Gly domain-containing protein</fullName>
    </recommendedName>
</protein>
<sequence length="269" mass="30259">MADVLWPVCAWTFKGILCTCRFLWICPYNAVHFLPRERQKNKYTERQPKGSCDCAAPGPTSPSPDRITDLHTRVTKTEKEILALKTRTACERASWERRFTELQRKQEQTLSQLRASQGVEQRAGSEAGVDNGEVFEESTSEESDVWQSLSRCEVASRAEHTDWSRPSSSSSVFSGRSWRSGQRVFVPHSPLDLTLGHRVRVVLPSGRISTGSVRFIGHLQGEEELHLGVELPSPDPALTDGSHRGQCYFQCKPGCGAFVPFHKLLMAWE</sequence>
<dbReference type="Gene3D" id="2.30.30.190">
    <property type="entry name" value="CAP Gly-rich-like domain"/>
    <property type="match status" value="1"/>
</dbReference>
<dbReference type="EMBL" id="OZ035829">
    <property type="protein sequence ID" value="CAL1610310.1"/>
    <property type="molecule type" value="Genomic_DNA"/>
</dbReference>
<dbReference type="Proteomes" id="UP001497482">
    <property type="component" value="Chromosome 7"/>
</dbReference>
<dbReference type="InterPro" id="IPR000938">
    <property type="entry name" value="CAP-Gly_domain"/>
</dbReference>
<organism evidence="3 4">
    <name type="scientific">Knipowitschia caucasica</name>
    <name type="common">Caucasian dwarf goby</name>
    <name type="synonym">Pomatoschistus caucasicus</name>
    <dbReference type="NCBI Taxonomy" id="637954"/>
    <lineage>
        <taxon>Eukaryota</taxon>
        <taxon>Metazoa</taxon>
        <taxon>Chordata</taxon>
        <taxon>Craniata</taxon>
        <taxon>Vertebrata</taxon>
        <taxon>Euteleostomi</taxon>
        <taxon>Actinopterygii</taxon>
        <taxon>Neopterygii</taxon>
        <taxon>Teleostei</taxon>
        <taxon>Neoteleostei</taxon>
        <taxon>Acanthomorphata</taxon>
        <taxon>Gobiaria</taxon>
        <taxon>Gobiiformes</taxon>
        <taxon>Gobioidei</taxon>
        <taxon>Gobiidae</taxon>
        <taxon>Gobiinae</taxon>
        <taxon>Knipowitschia</taxon>
    </lineage>
</organism>
<dbReference type="SMART" id="SM01052">
    <property type="entry name" value="CAP_GLY"/>
    <property type="match status" value="1"/>
</dbReference>
<reference evidence="3 4" key="1">
    <citation type="submission" date="2024-04" db="EMBL/GenBank/DDBJ databases">
        <authorList>
            <person name="Waldvogel A.-M."/>
            <person name="Schoenle A."/>
        </authorList>
    </citation>
    <scope>NUCLEOTIDE SEQUENCE [LARGE SCALE GENOMIC DNA]</scope>
</reference>
<feature type="domain" description="CAP-Gly" evidence="2">
    <location>
        <begin position="217"/>
        <end position="260"/>
    </location>
</feature>
<proteinExistence type="predicted"/>
<dbReference type="InterPro" id="IPR036859">
    <property type="entry name" value="CAP-Gly_dom_sf"/>
</dbReference>
<gene>
    <name evidence="3" type="ORF">KC01_LOCUS36955</name>
</gene>
<evidence type="ECO:0000313" key="3">
    <source>
        <dbReference type="EMBL" id="CAL1610310.1"/>
    </source>
</evidence>
<feature type="region of interest" description="Disordered" evidence="1">
    <location>
        <begin position="112"/>
        <end position="142"/>
    </location>
</feature>
<dbReference type="PROSITE" id="PS50245">
    <property type="entry name" value="CAP_GLY_2"/>
    <property type="match status" value="1"/>
</dbReference>
<evidence type="ECO:0000259" key="2">
    <source>
        <dbReference type="PROSITE" id="PS50245"/>
    </source>
</evidence>